<reference evidence="1" key="1">
    <citation type="submission" date="2023-02" db="EMBL/GenBank/DDBJ databases">
        <title>Genome of toxic invasive species Heracleum sosnowskyi carries increased number of genes despite the absence of recent whole-genome duplications.</title>
        <authorList>
            <person name="Schelkunov M."/>
            <person name="Shtratnikova V."/>
            <person name="Makarenko M."/>
            <person name="Klepikova A."/>
            <person name="Omelchenko D."/>
            <person name="Novikova G."/>
            <person name="Obukhova E."/>
            <person name="Bogdanov V."/>
            <person name="Penin A."/>
            <person name="Logacheva M."/>
        </authorList>
    </citation>
    <scope>NUCLEOTIDE SEQUENCE</scope>
    <source>
        <strain evidence="1">Hsosn_3</strain>
        <tissue evidence="1">Leaf</tissue>
    </source>
</reference>
<comment type="caution">
    <text evidence="1">The sequence shown here is derived from an EMBL/GenBank/DDBJ whole genome shotgun (WGS) entry which is preliminary data.</text>
</comment>
<dbReference type="EMBL" id="JAUIZM010000006">
    <property type="protein sequence ID" value="KAK1380373.1"/>
    <property type="molecule type" value="Genomic_DNA"/>
</dbReference>
<gene>
    <name evidence="1" type="ORF">POM88_027117</name>
</gene>
<reference evidence="1" key="2">
    <citation type="submission" date="2023-05" db="EMBL/GenBank/DDBJ databases">
        <authorList>
            <person name="Schelkunov M.I."/>
        </authorList>
    </citation>
    <scope>NUCLEOTIDE SEQUENCE</scope>
    <source>
        <strain evidence="1">Hsosn_3</strain>
        <tissue evidence="1">Leaf</tissue>
    </source>
</reference>
<protein>
    <submittedName>
        <fullName evidence="1">Uncharacterized protein</fullName>
    </submittedName>
</protein>
<evidence type="ECO:0000313" key="2">
    <source>
        <dbReference type="Proteomes" id="UP001237642"/>
    </source>
</evidence>
<accession>A0AAD8MQP7</accession>
<dbReference type="AlphaFoldDB" id="A0AAD8MQP7"/>
<evidence type="ECO:0000313" key="1">
    <source>
        <dbReference type="EMBL" id="KAK1380373.1"/>
    </source>
</evidence>
<sequence>MKFYGVRIFGIIQFDYYDNGLFNVNIFKKIAIECYYPLSDPRAYKKSEAAKEYNVDEFLINFDSLEYFKRIEQLSFNGFFLEPHYAEIEIMTKDIDPISPVLVLNQRLKSFYRNWENGSKVIFKIMKRTWEIDIQWEAVKCMFQKG</sequence>
<organism evidence="1 2">
    <name type="scientific">Heracleum sosnowskyi</name>
    <dbReference type="NCBI Taxonomy" id="360622"/>
    <lineage>
        <taxon>Eukaryota</taxon>
        <taxon>Viridiplantae</taxon>
        <taxon>Streptophyta</taxon>
        <taxon>Embryophyta</taxon>
        <taxon>Tracheophyta</taxon>
        <taxon>Spermatophyta</taxon>
        <taxon>Magnoliopsida</taxon>
        <taxon>eudicotyledons</taxon>
        <taxon>Gunneridae</taxon>
        <taxon>Pentapetalae</taxon>
        <taxon>asterids</taxon>
        <taxon>campanulids</taxon>
        <taxon>Apiales</taxon>
        <taxon>Apiaceae</taxon>
        <taxon>Apioideae</taxon>
        <taxon>apioid superclade</taxon>
        <taxon>Tordylieae</taxon>
        <taxon>Tordyliinae</taxon>
        <taxon>Heracleum</taxon>
    </lineage>
</organism>
<name>A0AAD8MQP7_9APIA</name>
<keyword evidence="2" id="KW-1185">Reference proteome</keyword>
<proteinExistence type="predicted"/>
<dbReference type="Proteomes" id="UP001237642">
    <property type="component" value="Unassembled WGS sequence"/>
</dbReference>